<dbReference type="InterPro" id="IPR003959">
    <property type="entry name" value="ATPase_AAA_core"/>
</dbReference>
<sequence>MEKKETYCLHPKVEKSILEWIEKRDKPAVLLLGPPGIGKTTLAFRVFQQAKLRPIEFNASHTRSGTSFRKTILPLLHEGGILHMMESGQKGGIGVLLDEIDGLSNGERGGLNELHTYLKHLEPGEGRPLILISNSLDTRTLQQIAKICYTFVIKPAEPSNLREWLKMDIPENYTGDLRALQRQIAGLETPEEIVEIPDGVIPVASWTLWGEWDPLLDFDIENNEGNLASLICLENVPERIRASLGDTSKGWDMYLSIFDAYKTSDQGDFWAFFYQCWAILPISLRLKLKTTSLRLAQEAPLHAGSKIVPAADFRYTPVLTKQSAMFNAWKLLCEISERYSVPIRLATNYAELDMMRGTLRPDKVKRYRAISLQQLQRSIDTF</sequence>
<dbReference type="GO" id="GO:0006260">
    <property type="term" value="P:DNA replication"/>
    <property type="evidence" value="ECO:0007669"/>
    <property type="project" value="UniProtKB-KW"/>
</dbReference>
<dbReference type="GO" id="GO:0016887">
    <property type="term" value="F:ATP hydrolysis activity"/>
    <property type="evidence" value="ECO:0007669"/>
    <property type="project" value="InterPro"/>
</dbReference>
<protein>
    <recommendedName>
        <fullName evidence="2">AAA+ ATPase domain-containing protein</fullName>
    </recommendedName>
</protein>
<dbReference type="SMART" id="SM00382">
    <property type="entry name" value="AAA"/>
    <property type="match status" value="1"/>
</dbReference>
<dbReference type="CDD" id="cd00009">
    <property type="entry name" value="AAA"/>
    <property type="match status" value="1"/>
</dbReference>
<reference evidence="3" key="1">
    <citation type="journal article" date="2020" name="Nature">
        <title>Giant virus diversity and host interactions through global metagenomics.</title>
        <authorList>
            <person name="Schulz F."/>
            <person name="Roux S."/>
            <person name="Paez-Espino D."/>
            <person name="Jungbluth S."/>
            <person name="Walsh D.A."/>
            <person name="Denef V.J."/>
            <person name="McMahon K.D."/>
            <person name="Konstantinidis K.T."/>
            <person name="Eloe-Fadrosh E.A."/>
            <person name="Kyrpides N.C."/>
            <person name="Woyke T."/>
        </authorList>
    </citation>
    <scope>NUCLEOTIDE SEQUENCE</scope>
    <source>
        <strain evidence="3">GVMAG-M-3300023174-137</strain>
    </source>
</reference>
<evidence type="ECO:0000313" key="3">
    <source>
        <dbReference type="EMBL" id="QHT14305.1"/>
    </source>
</evidence>
<dbReference type="InterPro" id="IPR027417">
    <property type="entry name" value="P-loop_NTPase"/>
</dbReference>
<dbReference type="GO" id="GO:0005524">
    <property type="term" value="F:ATP binding"/>
    <property type="evidence" value="ECO:0007669"/>
    <property type="project" value="InterPro"/>
</dbReference>
<dbReference type="AlphaFoldDB" id="A0A6C0DFF2"/>
<keyword evidence="1" id="KW-0235">DNA replication</keyword>
<proteinExistence type="predicted"/>
<name>A0A6C0DFF2_9ZZZZ</name>
<dbReference type="EMBL" id="MN739581">
    <property type="protein sequence ID" value="QHT14305.1"/>
    <property type="molecule type" value="Genomic_DNA"/>
</dbReference>
<feature type="domain" description="AAA+ ATPase" evidence="2">
    <location>
        <begin position="25"/>
        <end position="157"/>
    </location>
</feature>
<dbReference type="PANTHER" id="PTHR23389">
    <property type="entry name" value="CHROMOSOME TRANSMISSION FIDELITY FACTOR 18"/>
    <property type="match status" value="1"/>
</dbReference>
<dbReference type="Gene3D" id="3.40.50.300">
    <property type="entry name" value="P-loop containing nucleotide triphosphate hydrolases"/>
    <property type="match status" value="1"/>
</dbReference>
<accession>A0A6C0DFF2</accession>
<organism evidence="3">
    <name type="scientific">viral metagenome</name>
    <dbReference type="NCBI Taxonomy" id="1070528"/>
    <lineage>
        <taxon>unclassified sequences</taxon>
        <taxon>metagenomes</taxon>
        <taxon>organismal metagenomes</taxon>
    </lineage>
</organism>
<dbReference type="SUPFAM" id="SSF52540">
    <property type="entry name" value="P-loop containing nucleoside triphosphate hydrolases"/>
    <property type="match status" value="1"/>
</dbReference>
<dbReference type="GO" id="GO:0003677">
    <property type="term" value="F:DNA binding"/>
    <property type="evidence" value="ECO:0007669"/>
    <property type="project" value="TreeGrafter"/>
</dbReference>
<dbReference type="InterPro" id="IPR003593">
    <property type="entry name" value="AAA+_ATPase"/>
</dbReference>
<evidence type="ECO:0000256" key="1">
    <source>
        <dbReference type="ARBA" id="ARBA00022705"/>
    </source>
</evidence>
<dbReference type="Pfam" id="PF00004">
    <property type="entry name" value="AAA"/>
    <property type="match status" value="1"/>
</dbReference>
<evidence type="ECO:0000259" key="2">
    <source>
        <dbReference type="SMART" id="SM00382"/>
    </source>
</evidence>
<dbReference type="PANTHER" id="PTHR23389:SF6">
    <property type="entry name" value="REPLICATION FACTOR C SUBUNIT 1"/>
    <property type="match status" value="1"/>
</dbReference>
<dbReference type="GO" id="GO:0005634">
    <property type="term" value="C:nucleus"/>
    <property type="evidence" value="ECO:0007669"/>
    <property type="project" value="TreeGrafter"/>
</dbReference>